<feature type="compositionally biased region" description="Polar residues" evidence="1">
    <location>
        <begin position="77"/>
        <end position="87"/>
    </location>
</feature>
<proteinExistence type="predicted"/>
<protein>
    <recommendedName>
        <fullName evidence="2">RNase H type-1 domain-containing protein</fullName>
    </recommendedName>
</protein>
<feature type="compositionally biased region" description="Polar residues" evidence="1">
    <location>
        <begin position="94"/>
        <end position="103"/>
    </location>
</feature>
<organism evidence="3 4">
    <name type="scientific">Periplaneta americana</name>
    <name type="common">American cockroach</name>
    <name type="synonym">Blatta americana</name>
    <dbReference type="NCBI Taxonomy" id="6978"/>
    <lineage>
        <taxon>Eukaryota</taxon>
        <taxon>Metazoa</taxon>
        <taxon>Ecdysozoa</taxon>
        <taxon>Arthropoda</taxon>
        <taxon>Hexapoda</taxon>
        <taxon>Insecta</taxon>
        <taxon>Pterygota</taxon>
        <taxon>Neoptera</taxon>
        <taxon>Polyneoptera</taxon>
        <taxon>Dictyoptera</taxon>
        <taxon>Blattodea</taxon>
        <taxon>Blattoidea</taxon>
        <taxon>Blattidae</taxon>
        <taxon>Blattinae</taxon>
        <taxon>Periplaneta</taxon>
    </lineage>
</organism>
<reference evidence="3 4" key="1">
    <citation type="journal article" date="2022" name="Allergy">
        <title>Genome assembly and annotation of Periplaneta americana reveal a comprehensive cockroach allergen profile.</title>
        <authorList>
            <person name="Wang L."/>
            <person name="Xiong Q."/>
            <person name="Saelim N."/>
            <person name="Wang L."/>
            <person name="Nong W."/>
            <person name="Wan A.T."/>
            <person name="Shi M."/>
            <person name="Liu X."/>
            <person name="Cao Q."/>
            <person name="Hui J.H.L."/>
            <person name="Sookrung N."/>
            <person name="Leung T.F."/>
            <person name="Tungtrongchitr A."/>
            <person name="Tsui S.K.W."/>
        </authorList>
    </citation>
    <scope>NUCLEOTIDE SEQUENCE [LARGE SCALE GENOMIC DNA]</scope>
    <source>
        <strain evidence="3">PWHHKU_190912</strain>
    </source>
</reference>
<evidence type="ECO:0000259" key="2">
    <source>
        <dbReference type="PROSITE" id="PS50879"/>
    </source>
</evidence>
<dbReference type="EMBL" id="JAJSOF020000031">
    <property type="protein sequence ID" value="KAJ4430778.1"/>
    <property type="molecule type" value="Genomic_DNA"/>
</dbReference>
<feature type="domain" description="RNase H type-1" evidence="2">
    <location>
        <begin position="110"/>
        <end position="213"/>
    </location>
</feature>
<gene>
    <name evidence="3" type="ORF">ANN_19369</name>
</gene>
<comment type="caution">
    <text evidence="3">The sequence shown here is derived from an EMBL/GenBank/DDBJ whole genome shotgun (WGS) entry which is preliminary data.</text>
</comment>
<evidence type="ECO:0000313" key="3">
    <source>
        <dbReference type="EMBL" id="KAJ4430778.1"/>
    </source>
</evidence>
<feature type="region of interest" description="Disordered" evidence="1">
    <location>
        <begin position="66"/>
        <end position="107"/>
    </location>
</feature>
<keyword evidence="4" id="KW-1185">Reference proteome</keyword>
<dbReference type="Gene3D" id="3.30.420.10">
    <property type="entry name" value="Ribonuclease H-like superfamily/Ribonuclease H"/>
    <property type="match status" value="1"/>
</dbReference>
<evidence type="ECO:0000313" key="4">
    <source>
        <dbReference type="Proteomes" id="UP001148838"/>
    </source>
</evidence>
<evidence type="ECO:0000256" key="1">
    <source>
        <dbReference type="SAM" id="MobiDB-lite"/>
    </source>
</evidence>
<accession>A0ABQ8SA30</accession>
<dbReference type="Proteomes" id="UP001148838">
    <property type="component" value="Unassembled WGS sequence"/>
</dbReference>
<dbReference type="InterPro" id="IPR012337">
    <property type="entry name" value="RNaseH-like_sf"/>
</dbReference>
<dbReference type="InterPro" id="IPR002156">
    <property type="entry name" value="RNaseH_domain"/>
</dbReference>
<dbReference type="PROSITE" id="PS50879">
    <property type="entry name" value="RNASE_H_1"/>
    <property type="match status" value="1"/>
</dbReference>
<dbReference type="InterPro" id="IPR036397">
    <property type="entry name" value="RNaseH_sf"/>
</dbReference>
<name>A0ABQ8SA30_PERAM</name>
<sequence length="251" mass="28197">MASLCAGGNESAGSLKAICYSASEWDEGDNVGEMSPRSSTDNYPAFAHIGLRENPGKNLNQVTCPDRDSKTGHLVSRSDSLTVTPQTEKWKSETGLTQQTLSRSTRDQKIRTTPFKYSRMGCSNNQAEQVAIIKALEAIETIDIRDNRPRTAAILTDSRITIDSLKNNHNHKYLIEEIRKKVLILEKVNWTIEFFWIKYGNELADGLAKAAARNKDAAVCYDKIPKSIIQSEIEEEGKLKWQKEWDDTTKA</sequence>
<dbReference type="SUPFAM" id="SSF53098">
    <property type="entry name" value="Ribonuclease H-like"/>
    <property type="match status" value="1"/>
</dbReference>